<dbReference type="AlphaFoldDB" id="A0A1A9Z8A1"/>
<dbReference type="VEuPathDB" id="VectorBase:GPAI006774"/>
<dbReference type="PROSITE" id="PS51257">
    <property type="entry name" value="PROKAR_LIPOPROTEIN"/>
    <property type="match status" value="1"/>
</dbReference>
<accession>A0A1A9Z8A1</accession>
<proteinExistence type="predicted"/>
<evidence type="ECO:0000313" key="2">
    <source>
        <dbReference type="Proteomes" id="UP000092445"/>
    </source>
</evidence>
<reference evidence="1" key="2">
    <citation type="submission" date="2020-05" db="UniProtKB">
        <authorList>
            <consortium name="EnsemblMetazoa"/>
        </authorList>
    </citation>
    <scope>IDENTIFICATION</scope>
    <source>
        <strain evidence="1">IAEA</strain>
    </source>
</reference>
<evidence type="ECO:0000313" key="1">
    <source>
        <dbReference type="EnsemblMetazoa" id="GPAI006774-PA"/>
    </source>
</evidence>
<dbReference type="EnsemblMetazoa" id="GPAI006774-RA">
    <property type="protein sequence ID" value="GPAI006774-PA"/>
    <property type="gene ID" value="GPAI006774"/>
</dbReference>
<reference evidence="2" key="1">
    <citation type="submission" date="2014-03" db="EMBL/GenBank/DDBJ databases">
        <authorList>
            <person name="Aksoy S."/>
            <person name="Warren W."/>
            <person name="Wilson R.K."/>
        </authorList>
    </citation>
    <scope>NUCLEOTIDE SEQUENCE [LARGE SCALE GENOMIC DNA]</scope>
    <source>
        <strain evidence="2">IAEA</strain>
    </source>
</reference>
<protein>
    <submittedName>
        <fullName evidence="1">Uncharacterized protein</fullName>
    </submittedName>
</protein>
<name>A0A1A9Z8A1_GLOPL</name>
<sequence>MKSVRTYRTFRKPLSKEKLNMKTGLTPFNSAVLACVVLIVYSNAEPPNIELIQHYLKSYNDIRSSYLDDLNRSTDLLHKIDQEIQNLIELRYSVRHRIRSKASQIAAYISDGDDESHLNSSRQVIETALQNNETDLNEDIVRDGVEEVTSQLKLMDHIWDAV</sequence>
<organism evidence="1 2">
    <name type="scientific">Glossina pallidipes</name>
    <name type="common">Tsetse fly</name>
    <dbReference type="NCBI Taxonomy" id="7398"/>
    <lineage>
        <taxon>Eukaryota</taxon>
        <taxon>Metazoa</taxon>
        <taxon>Ecdysozoa</taxon>
        <taxon>Arthropoda</taxon>
        <taxon>Hexapoda</taxon>
        <taxon>Insecta</taxon>
        <taxon>Pterygota</taxon>
        <taxon>Neoptera</taxon>
        <taxon>Endopterygota</taxon>
        <taxon>Diptera</taxon>
        <taxon>Brachycera</taxon>
        <taxon>Muscomorpha</taxon>
        <taxon>Hippoboscoidea</taxon>
        <taxon>Glossinidae</taxon>
        <taxon>Glossina</taxon>
    </lineage>
</organism>
<dbReference type="Proteomes" id="UP000092445">
    <property type="component" value="Unassembled WGS sequence"/>
</dbReference>
<keyword evidence="2" id="KW-1185">Reference proteome</keyword>